<dbReference type="STRING" id="1050174.CEPID_05025"/>
<dbReference type="PATRIC" id="fig|1050174.4.peg.1017"/>
<name>A0A0G3GNZ7_9CORY</name>
<gene>
    <name evidence="1" type="ORF">CEPID_05025</name>
</gene>
<protein>
    <submittedName>
        <fullName evidence="1">Uncharacterized protein</fullName>
    </submittedName>
</protein>
<dbReference type="EMBL" id="CP011541">
    <property type="protein sequence ID" value="AKK02874.1"/>
    <property type="molecule type" value="Genomic_DNA"/>
</dbReference>
<evidence type="ECO:0000313" key="1">
    <source>
        <dbReference type="EMBL" id="AKK02874.1"/>
    </source>
</evidence>
<dbReference type="AlphaFoldDB" id="A0A0G3GNZ7"/>
<reference evidence="1 2" key="1">
    <citation type="submission" date="2015-05" db="EMBL/GenBank/DDBJ databases">
        <title>Complete genome sequence of Corynebacterium epidermidicanis DSM 45586, isolated from the skin of a dog suffering from pruritus.</title>
        <authorList>
            <person name="Ruckert C."/>
            <person name="Albersmeier A."/>
            <person name="Winkler A."/>
            <person name="Tauch A."/>
        </authorList>
    </citation>
    <scope>NUCLEOTIDE SEQUENCE [LARGE SCALE GENOMIC DNA]</scope>
    <source>
        <strain evidence="1 2">DSM 45586</strain>
    </source>
</reference>
<dbReference type="KEGG" id="cei:CEPID_05025"/>
<proteinExistence type="predicted"/>
<dbReference type="Proteomes" id="UP000035368">
    <property type="component" value="Chromosome"/>
</dbReference>
<organism evidence="1 2">
    <name type="scientific">Corynebacterium epidermidicanis</name>
    <dbReference type="NCBI Taxonomy" id="1050174"/>
    <lineage>
        <taxon>Bacteria</taxon>
        <taxon>Bacillati</taxon>
        <taxon>Actinomycetota</taxon>
        <taxon>Actinomycetes</taxon>
        <taxon>Mycobacteriales</taxon>
        <taxon>Corynebacteriaceae</taxon>
        <taxon>Corynebacterium</taxon>
    </lineage>
</organism>
<accession>A0A0G3GNZ7</accession>
<evidence type="ECO:0000313" key="2">
    <source>
        <dbReference type="Proteomes" id="UP000035368"/>
    </source>
</evidence>
<keyword evidence="2" id="KW-1185">Reference proteome</keyword>
<sequence length="171" mass="18476">MAFLASGLFTRTNVLVMLAAALVGILGLQHGFDDAEPYQLQKLQLLGGSQQIEAKPFLIEMGPAREADGKLEVPMTITMTAPRALVYATDLNQVFKLEGSDAFPQVDRPAGDFPRRITTLSPGVATEVVVSWPSTPGPKTLVINSLSWRKSSLDGSMIWADPEPVAEVVLR</sequence>